<name>A0AA35K490_9SAUR</name>
<accession>A0AA35K490</accession>
<reference evidence="1" key="1">
    <citation type="submission" date="2022-12" db="EMBL/GenBank/DDBJ databases">
        <authorList>
            <person name="Alioto T."/>
            <person name="Alioto T."/>
            <person name="Gomez Garrido J."/>
        </authorList>
    </citation>
    <scope>NUCLEOTIDE SEQUENCE</scope>
</reference>
<protein>
    <submittedName>
        <fullName evidence="1">Uncharacterized protein</fullName>
    </submittedName>
</protein>
<gene>
    <name evidence="1" type="ORF">PODLI_1B037536</name>
</gene>
<dbReference type="AlphaFoldDB" id="A0AA35K490"/>
<proteinExistence type="predicted"/>
<dbReference type="EMBL" id="OX395128">
    <property type="protein sequence ID" value="CAI5770489.1"/>
    <property type="molecule type" value="Genomic_DNA"/>
</dbReference>
<sequence>MLLAFPDGVCCVYHLQHNPPDKLASIASFTLAQAAHTPCFLPCPQLACGSQKAAHEALEVGGWESSLTLKNTTRFSIRIRSKNQASSCLFWIWKGAGIRFDYTPARILTPLIPGGGA</sequence>
<evidence type="ECO:0000313" key="2">
    <source>
        <dbReference type="Proteomes" id="UP001178461"/>
    </source>
</evidence>
<evidence type="ECO:0000313" key="1">
    <source>
        <dbReference type="EMBL" id="CAI5770489.1"/>
    </source>
</evidence>
<organism evidence="1 2">
    <name type="scientific">Podarcis lilfordi</name>
    <name type="common">Lilford's wall lizard</name>
    <dbReference type="NCBI Taxonomy" id="74358"/>
    <lineage>
        <taxon>Eukaryota</taxon>
        <taxon>Metazoa</taxon>
        <taxon>Chordata</taxon>
        <taxon>Craniata</taxon>
        <taxon>Vertebrata</taxon>
        <taxon>Euteleostomi</taxon>
        <taxon>Lepidosauria</taxon>
        <taxon>Squamata</taxon>
        <taxon>Bifurcata</taxon>
        <taxon>Unidentata</taxon>
        <taxon>Episquamata</taxon>
        <taxon>Laterata</taxon>
        <taxon>Lacertibaenia</taxon>
        <taxon>Lacertidae</taxon>
        <taxon>Podarcis</taxon>
    </lineage>
</organism>
<keyword evidence="2" id="KW-1185">Reference proteome</keyword>
<dbReference type="Proteomes" id="UP001178461">
    <property type="component" value="Chromosome 3"/>
</dbReference>